<keyword evidence="4" id="KW-1133">Transmembrane helix</keyword>
<keyword evidence="7" id="KW-1185">Reference proteome</keyword>
<dbReference type="STRING" id="1588748.HMPREF3182_01547"/>
<dbReference type="Proteomes" id="UP000070160">
    <property type="component" value="Unassembled WGS sequence"/>
</dbReference>
<evidence type="ECO:0000256" key="4">
    <source>
        <dbReference type="SAM" id="Phobius"/>
    </source>
</evidence>
<keyword evidence="4" id="KW-0812">Transmembrane</keyword>
<dbReference type="InterPro" id="IPR050515">
    <property type="entry name" value="Beta-lactam/transpept"/>
</dbReference>
<proteinExistence type="inferred from homology"/>
<dbReference type="RefSeq" id="WP_062486614.1">
    <property type="nucleotide sequence ID" value="NZ_KQ960955.1"/>
</dbReference>
<dbReference type="EMBL" id="LSDT01000050">
    <property type="protein sequence ID" value="KXB90232.1"/>
    <property type="molecule type" value="Genomic_DNA"/>
</dbReference>
<dbReference type="Pfam" id="PF00905">
    <property type="entry name" value="Transpeptidase"/>
    <property type="match status" value="1"/>
</dbReference>
<dbReference type="PATRIC" id="fig|1588748.3.peg.1498"/>
<evidence type="ECO:0000256" key="3">
    <source>
        <dbReference type="ARBA" id="ARBA00023136"/>
    </source>
</evidence>
<dbReference type="SUPFAM" id="SSF56519">
    <property type="entry name" value="Penicillin binding protein dimerisation domain"/>
    <property type="match status" value="1"/>
</dbReference>
<evidence type="ECO:0000256" key="1">
    <source>
        <dbReference type="ARBA" id="ARBA00004370"/>
    </source>
</evidence>
<dbReference type="AlphaFoldDB" id="A0A134CDC6"/>
<accession>A0A134CDC6</accession>
<dbReference type="Pfam" id="PF03793">
    <property type="entry name" value="PASTA"/>
    <property type="match status" value="1"/>
</dbReference>
<dbReference type="CDD" id="cd06575">
    <property type="entry name" value="PASTA_Pbp2x-like_2"/>
    <property type="match status" value="1"/>
</dbReference>
<dbReference type="Gene3D" id="3.90.1310.10">
    <property type="entry name" value="Penicillin-binding protein 2a (Domain 2)"/>
    <property type="match status" value="1"/>
</dbReference>
<evidence type="ECO:0000259" key="5">
    <source>
        <dbReference type="PROSITE" id="PS51178"/>
    </source>
</evidence>
<dbReference type="InterPro" id="IPR005543">
    <property type="entry name" value="PASTA_dom"/>
</dbReference>
<dbReference type="SUPFAM" id="SSF56601">
    <property type="entry name" value="beta-lactamase/transpeptidase-like"/>
    <property type="match status" value="1"/>
</dbReference>
<evidence type="ECO:0000313" key="6">
    <source>
        <dbReference type="EMBL" id="KXB90232.1"/>
    </source>
</evidence>
<sequence>MENKMREEQDKRIRKQAKWVMMLLVFVFFIVFIRIFELQIVDSAEMTKYIDRQAETDRKLQSPRGTIYDRNGKVLAISEVAQSLYADPNMLRRDAKNYKASGQGDLIGVLSSELAPYVKLDAAEVQHRLQRNTGFVWLARTMDRSSYEAVRQIIRKHKVTALRFVDENRRYYPNGMLAAQLIGFVGENDKGLDGIEMVLDSVIRGNVQSIKTLIDPAKVPILDSALTNVLPEKERTVKLTIDSTIQFVAEKALNGIMEKNHPEGAAIIIMNPKTGEILAMASRPNFDPNDFGKGNQESYKNRAVVNLYEPGSTFKSIMAAAAVDSGAWSLNSSYVDTGTIRVQDRVIHNWDKSGMGNVTLREILKFSINTGMAHIALQTGGDTLTSYAKKFGFGKMTGIELPGEGTGILFNAKKMSQVDTAIMGIGQGVAVTPLQMVQAFGAIANGGKMMKPFVIQEIDNPDGSVYKKTLPKQVGQPIKKETADAISRILSEEITSGGGQNAKIDGYTFCGKTGTAQRLNKEGTGYAMNQHIGSFIGFGPFEDPQYVVLIVVDNPSGVYYGAQVAAPVFKEMMTEIVRFKGIRPSHPTDVKEIASSSQNRKQRDFPAITETDKGIVLPSFIGWDTREVNSWLHKAGLGFVPRGMGYAVYQSPREGKTVAHGSTVTVTFSR</sequence>
<dbReference type="PROSITE" id="PS51178">
    <property type="entry name" value="PASTA"/>
    <property type="match status" value="1"/>
</dbReference>
<dbReference type="InterPro" id="IPR012338">
    <property type="entry name" value="Beta-lactam/transpept-like"/>
</dbReference>
<reference evidence="7" key="1">
    <citation type="submission" date="2016-01" db="EMBL/GenBank/DDBJ databases">
        <authorList>
            <person name="Mitreva M."/>
            <person name="Pepin K.H."/>
            <person name="Mihindukulasuriya K.A."/>
            <person name="Fulton R."/>
            <person name="Fronick C."/>
            <person name="O'Laughlin M."/>
            <person name="Miner T."/>
            <person name="Herter B."/>
            <person name="Rosa B.A."/>
            <person name="Cordes M."/>
            <person name="Tomlinson C."/>
            <person name="Wollam A."/>
            <person name="Palsikar V.B."/>
            <person name="Mardis E.R."/>
            <person name="Wilson R.K."/>
        </authorList>
    </citation>
    <scope>NUCLEOTIDE SEQUENCE [LARGE SCALE GENOMIC DNA]</scope>
    <source>
        <strain evidence="7">KA00182</strain>
    </source>
</reference>
<evidence type="ECO:0000256" key="2">
    <source>
        <dbReference type="ARBA" id="ARBA00007171"/>
    </source>
</evidence>
<dbReference type="Gene3D" id="3.30.450.330">
    <property type="match status" value="1"/>
</dbReference>
<dbReference type="GO" id="GO:0008658">
    <property type="term" value="F:penicillin binding"/>
    <property type="evidence" value="ECO:0007669"/>
    <property type="project" value="InterPro"/>
</dbReference>
<keyword evidence="3 4" id="KW-0472">Membrane</keyword>
<feature type="domain" description="PASTA" evidence="5">
    <location>
        <begin position="611"/>
        <end position="670"/>
    </location>
</feature>
<comment type="caution">
    <text evidence="6">The sequence shown here is derived from an EMBL/GenBank/DDBJ whole genome shotgun (WGS) entry which is preliminary data.</text>
</comment>
<protein>
    <submittedName>
        <fullName evidence="6">Penicillin-binding protein, transpeptidase domain protein</fullName>
    </submittedName>
</protein>
<dbReference type="SUPFAM" id="SSF54184">
    <property type="entry name" value="Penicillin-binding protein 2x (pbp-2x), c-terminal domain"/>
    <property type="match status" value="1"/>
</dbReference>
<dbReference type="PANTHER" id="PTHR30627:SF1">
    <property type="entry name" value="PEPTIDOGLYCAN D,D-TRANSPEPTIDASE FTSI"/>
    <property type="match status" value="1"/>
</dbReference>
<dbReference type="Gene3D" id="3.40.710.10">
    <property type="entry name" value="DD-peptidase/beta-lactamase superfamily"/>
    <property type="match status" value="1"/>
</dbReference>
<comment type="subcellular location">
    <subcellularLocation>
        <location evidence="1">Membrane</location>
    </subcellularLocation>
</comment>
<comment type="similarity">
    <text evidence="2">Belongs to the transpeptidase family.</text>
</comment>
<evidence type="ECO:0000313" key="7">
    <source>
        <dbReference type="Proteomes" id="UP000070160"/>
    </source>
</evidence>
<dbReference type="InterPro" id="IPR036138">
    <property type="entry name" value="PBP_dimer_sf"/>
</dbReference>
<dbReference type="Pfam" id="PF03717">
    <property type="entry name" value="PBP_dimer"/>
    <property type="match status" value="1"/>
</dbReference>
<dbReference type="InterPro" id="IPR001460">
    <property type="entry name" value="PCN-bd_Tpept"/>
</dbReference>
<organism evidence="6 7">
    <name type="scientific">Megasphaera hutchinsoni</name>
    <dbReference type="NCBI Taxonomy" id="1588748"/>
    <lineage>
        <taxon>Bacteria</taxon>
        <taxon>Bacillati</taxon>
        <taxon>Bacillota</taxon>
        <taxon>Negativicutes</taxon>
        <taxon>Veillonellales</taxon>
        <taxon>Veillonellaceae</taxon>
        <taxon>Megasphaera</taxon>
    </lineage>
</organism>
<gene>
    <name evidence="6" type="ORF">HMPREF3182_01547</name>
</gene>
<feature type="transmembrane region" description="Helical" evidence="4">
    <location>
        <begin position="20"/>
        <end position="36"/>
    </location>
</feature>
<dbReference type="GO" id="GO:0071555">
    <property type="term" value="P:cell wall organization"/>
    <property type="evidence" value="ECO:0007669"/>
    <property type="project" value="TreeGrafter"/>
</dbReference>
<dbReference type="InterPro" id="IPR005311">
    <property type="entry name" value="PBP_dimer"/>
</dbReference>
<dbReference type="PANTHER" id="PTHR30627">
    <property type="entry name" value="PEPTIDOGLYCAN D,D-TRANSPEPTIDASE"/>
    <property type="match status" value="1"/>
</dbReference>
<name>A0A134CDC6_9FIRM</name>
<dbReference type="SMART" id="SM00740">
    <property type="entry name" value="PASTA"/>
    <property type="match status" value="1"/>
</dbReference>
<dbReference type="GO" id="GO:0005886">
    <property type="term" value="C:plasma membrane"/>
    <property type="evidence" value="ECO:0007669"/>
    <property type="project" value="TreeGrafter"/>
</dbReference>